<keyword evidence="2" id="KW-1185">Reference proteome</keyword>
<protein>
    <recommendedName>
        <fullName evidence="3">DUF3352 domain-containing protein</fullName>
    </recommendedName>
</protein>
<gene>
    <name evidence="1" type="ORF">SAMN02745117_01032</name>
</gene>
<reference evidence="1 2" key="1">
    <citation type="submission" date="2016-11" db="EMBL/GenBank/DDBJ databases">
        <authorList>
            <person name="Jaros S."/>
            <person name="Januszkiewicz K."/>
            <person name="Wedrychowicz H."/>
        </authorList>
    </citation>
    <scope>NUCLEOTIDE SEQUENCE [LARGE SCALE GENOMIC DNA]</scope>
    <source>
        <strain evidence="1 2">DSM 16112</strain>
    </source>
</reference>
<evidence type="ECO:0000313" key="1">
    <source>
        <dbReference type="EMBL" id="SHE91604.1"/>
    </source>
</evidence>
<dbReference type="Proteomes" id="UP000184327">
    <property type="component" value="Unassembled WGS sequence"/>
</dbReference>
<organism evidence="1 2">
    <name type="scientific">Lampropedia hyalina DSM 16112</name>
    <dbReference type="NCBI Taxonomy" id="1122156"/>
    <lineage>
        <taxon>Bacteria</taxon>
        <taxon>Pseudomonadati</taxon>
        <taxon>Pseudomonadota</taxon>
        <taxon>Betaproteobacteria</taxon>
        <taxon>Burkholderiales</taxon>
        <taxon>Comamonadaceae</taxon>
        <taxon>Lampropedia</taxon>
    </lineage>
</organism>
<sequence>MYDARHSCALCSHARTFCCCSLTQYGFGNTCRSSPYPISTFSKESSMQIQKLTCVAALALLAAACSSKKEASADALNPLSYAPADTAYVIGNLEAAPADYQEIYNKLVNPLSQGVLQSLARAIEKTSEIKDPEQAAKAKSLLEFLQAQWQGGLENIGVDIKGRGAIYEINSLPVLRMELTDPGKFKAFIANLETHLGKPFATGTVQNQPYWQIPLEQASADNDAQIVLALIGKQAVLSVHTRLANTSVEQLLGLQKPEKSILDTGELQAINKEYGFKPYGTILLKPQTIAQKFLGQTGQETWVSQQAAARGKNVSEVCRSEITALIGKVPRIVGGYTELNKKQFDMRYTLELEPALAQSLTELTAPVPGLGKSGNTSAVEIGMGLHLNKLAAFVQTQASAIQAAPFECEVLQSWNEAAGQAQQQLAGLYMVAGWVNGFRANLTELNLQTPSAKGTVLLTSPNPSGLLGMAQGFVPQLAQLNLAPNAEPQQLDASFLAMLGMNPEESLWVATSETALGVSLGQQDGKAALQQDLKAAPATPAPFLYTRFTGDIYADLMRTSNENIPAEMQQEDVATYITWPLMQSLPTLYEQIGNMSSLYLFTSKGIEVRQETTLK</sequence>
<proteinExistence type="predicted"/>
<evidence type="ECO:0000313" key="2">
    <source>
        <dbReference type="Proteomes" id="UP000184327"/>
    </source>
</evidence>
<name>A0A1M4XDJ6_9BURK</name>
<dbReference type="AlphaFoldDB" id="A0A1M4XDJ6"/>
<accession>A0A1M4XDJ6</accession>
<dbReference type="EMBL" id="FQUZ01000009">
    <property type="protein sequence ID" value="SHE91604.1"/>
    <property type="molecule type" value="Genomic_DNA"/>
</dbReference>
<evidence type="ECO:0008006" key="3">
    <source>
        <dbReference type="Google" id="ProtNLM"/>
    </source>
</evidence>